<organism evidence="2 3">
    <name type="scientific">Ambrosiozyma monospora</name>
    <name type="common">Yeast</name>
    <name type="synonym">Endomycopsis monosporus</name>
    <dbReference type="NCBI Taxonomy" id="43982"/>
    <lineage>
        <taxon>Eukaryota</taxon>
        <taxon>Fungi</taxon>
        <taxon>Dikarya</taxon>
        <taxon>Ascomycota</taxon>
        <taxon>Saccharomycotina</taxon>
        <taxon>Pichiomycetes</taxon>
        <taxon>Pichiales</taxon>
        <taxon>Pichiaceae</taxon>
        <taxon>Ambrosiozyma</taxon>
    </lineage>
</organism>
<protein>
    <submittedName>
        <fullName evidence="2">Unnamed protein product</fullName>
    </submittedName>
</protein>
<reference evidence="2" key="1">
    <citation type="submission" date="2023-04" db="EMBL/GenBank/DDBJ databases">
        <title>Ambrosiozyma monospora NBRC 1965.</title>
        <authorList>
            <person name="Ichikawa N."/>
            <person name="Sato H."/>
            <person name="Tonouchi N."/>
        </authorList>
    </citation>
    <scope>NUCLEOTIDE SEQUENCE</scope>
    <source>
        <strain evidence="2">NBRC 1965</strain>
    </source>
</reference>
<feature type="region of interest" description="Disordered" evidence="1">
    <location>
        <begin position="1"/>
        <end position="28"/>
    </location>
</feature>
<dbReference type="EMBL" id="BSXU01000251">
    <property type="protein sequence ID" value="GMG19977.1"/>
    <property type="molecule type" value="Genomic_DNA"/>
</dbReference>
<evidence type="ECO:0000256" key="1">
    <source>
        <dbReference type="SAM" id="MobiDB-lite"/>
    </source>
</evidence>
<feature type="compositionally biased region" description="Basic residues" evidence="1">
    <location>
        <begin position="8"/>
        <end position="18"/>
    </location>
</feature>
<dbReference type="AlphaFoldDB" id="A0A9W6YQQ6"/>
<evidence type="ECO:0000313" key="3">
    <source>
        <dbReference type="Proteomes" id="UP001165063"/>
    </source>
</evidence>
<dbReference type="OrthoDB" id="5239630at2759"/>
<dbReference type="Proteomes" id="UP001165063">
    <property type="component" value="Unassembled WGS sequence"/>
</dbReference>
<dbReference type="InterPro" id="IPR019034">
    <property type="entry name" value="UPF0390"/>
</dbReference>
<accession>A0A9W6YQQ6</accession>
<evidence type="ECO:0000313" key="2">
    <source>
        <dbReference type="EMBL" id="GMG19977.1"/>
    </source>
</evidence>
<gene>
    <name evidence="2" type="ORF">Amon01_000088400</name>
</gene>
<comment type="caution">
    <text evidence="2">The sequence shown here is derived from an EMBL/GenBank/DDBJ whole genome shotgun (WGS) entry which is preliminary data.</text>
</comment>
<sequence length="96" mass="10834">MAQGALRLSKKSKTRVTKKQQNAKGAAPKIIKPKNINKKERQAYKLAKQHQAKLHSNTEKLVSSRVGHLEILKGSRRELEKLERAKKAKAQAKAKK</sequence>
<keyword evidence="3" id="KW-1185">Reference proteome</keyword>
<name>A0A9W6YQQ6_AMBMO</name>
<dbReference type="Pfam" id="PF09495">
    <property type="entry name" value="DUF2462"/>
    <property type="match status" value="1"/>
</dbReference>
<proteinExistence type="predicted"/>